<reference evidence="10" key="1">
    <citation type="submission" date="2020-10" db="EMBL/GenBank/DDBJ databases">
        <authorList>
            <person name="Gilroy R."/>
        </authorList>
    </citation>
    <scope>NUCLEOTIDE SEQUENCE</scope>
    <source>
        <strain evidence="10">10532</strain>
    </source>
</reference>
<dbReference type="Gene3D" id="1.20.58.220">
    <property type="entry name" value="Phosphate transport system protein phou homolog 2, domain 2"/>
    <property type="match status" value="1"/>
</dbReference>
<evidence type="ECO:0000256" key="7">
    <source>
        <dbReference type="ARBA" id="ARBA00056181"/>
    </source>
</evidence>
<sequence>MRTKFDEQLEELHTKLIEMGMLIEEGIEKVSTSIILHDERQANMAIEIERLVDEKERTIEALCLKLLLQQQPVAHDLRVISSALKMITDMERIGDQIEDIAELSILLLESSFIEKLEFLPKMAETASKMVRGSIDAFVNNDKSHAEAIIKMDDEVDGFFIEIKKKIISLIQKGSADGEDAIDFLMVAKYYERIADHAVNIAEWVLFSITGEHKK</sequence>
<evidence type="ECO:0000256" key="4">
    <source>
        <dbReference type="ARBA" id="ARBA00022448"/>
    </source>
</evidence>
<organism evidence="10 11">
    <name type="scientific">Candidatus Gallitreponema excrementavium</name>
    <dbReference type="NCBI Taxonomy" id="2840840"/>
    <lineage>
        <taxon>Bacteria</taxon>
        <taxon>Pseudomonadati</taxon>
        <taxon>Spirochaetota</taxon>
        <taxon>Spirochaetia</taxon>
        <taxon>Spirochaetales</taxon>
        <taxon>Candidatus Gallitreponema</taxon>
    </lineage>
</organism>
<dbReference type="AlphaFoldDB" id="A0A9D9N2W1"/>
<evidence type="ECO:0000256" key="5">
    <source>
        <dbReference type="ARBA" id="ARBA00022490"/>
    </source>
</evidence>
<keyword evidence="4 8" id="KW-0813">Transport</keyword>
<comment type="caution">
    <text evidence="10">The sequence shown here is derived from an EMBL/GenBank/DDBJ whole genome shotgun (WGS) entry which is preliminary data.</text>
</comment>
<evidence type="ECO:0000259" key="9">
    <source>
        <dbReference type="Pfam" id="PF01895"/>
    </source>
</evidence>
<proteinExistence type="inferred from homology"/>
<protein>
    <recommendedName>
        <fullName evidence="8">Phosphate-specific transport system accessory protein PhoU</fullName>
    </recommendedName>
</protein>
<dbReference type="FunFam" id="1.20.58.220:FF:000004">
    <property type="entry name" value="Phosphate-specific transport system accessory protein PhoU"/>
    <property type="match status" value="1"/>
</dbReference>
<dbReference type="InterPro" id="IPR026022">
    <property type="entry name" value="PhoU_dom"/>
</dbReference>
<gene>
    <name evidence="10" type="primary">phoU</name>
    <name evidence="10" type="ORF">IAA81_08165</name>
</gene>
<feature type="domain" description="PhoU" evidence="9">
    <location>
        <begin position="16"/>
        <end position="103"/>
    </location>
</feature>
<dbReference type="PANTHER" id="PTHR42930">
    <property type="entry name" value="PHOSPHATE-SPECIFIC TRANSPORT SYSTEM ACCESSORY PROTEIN PHOU"/>
    <property type="match status" value="1"/>
</dbReference>
<comment type="function">
    <text evidence="7 8">Plays a role in the regulation of phosphate uptake.</text>
</comment>
<feature type="domain" description="PhoU" evidence="9">
    <location>
        <begin position="120"/>
        <end position="204"/>
    </location>
</feature>
<dbReference type="GO" id="GO:0045936">
    <property type="term" value="P:negative regulation of phosphate metabolic process"/>
    <property type="evidence" value="ECO:0007669"/>
    <property type="project" value="InterPro"/>
</dbReference>
<name>A0A9D9N2W1_9SPIR</name>
<dbReference type="InterPro" id="IPR038078">
    <property type="entry name" value="PhoU-like_sf"/>
</dbReference>
<evidence type="ECO:0000256" key="8">
    <source>
        <dbReference type="PIRNR" id="PIRNR003107"/>
    </source>
</evidence>
<dbReference type="EMBL" id="JADIMM010000092">
    <property type="protein sequence ID" value="MBO8458180.1"/>
    <property type="molecule type" value="Genomic_DNA"/>
</dbReference>
<dbReference type="GO" id="GO:0006817">
    <property type="term" value="P:phosphate ion transport"/>
    <property type="evidence" value="ECO:0007669"/>
    <property type="project" value="UniProtKB-KW"/>
</dbReference>
<dbReference type="GO" id="GO:0005737">
    <property type="term" value="C:cytoplasm"/>
    <property type="evidence" value="ECO:0007669"/>
    <property type="project" value="UniProtKB-SubCell"/>
</dbReference>
<dbReference type="Proteomes" id="UP000823638">
    <property type="component" value="Unassembled WGS sequence"/>
</dbReference>
<dbReference type="NCBIfam" id="TIGR02135">
    <property type="entry name" value="phoU_full"/>
    <property type="match status" value="1"/>
</dbReference>
<dbReference type="InterPro" id="IPR028366">
    <property type="entry name" value="PhoU"/>
</dbReference>
<evidence type="ECO:0000256" key="2">
    <source>
        <dbReference type="ARBA" id="ARBA00008107"/>
    </source>
</evidence>
<evidence type="ECO:0000256" key="6">
    <source>
        <dbReference type="ARBA" id="ARBA00022592"/>
    </source>
</evidence>
<comment type="similarity">
    <text evidence="2 8">Belongs to the PhoU family.</text>
</comment>
<accession>A0A9D9N2W1</accession>
<evidence type="ECO:0000256" key="1">
    <source>
        <dbReference type="ARBA" id="ARBA00004496"/>
    </source>
</evidence>
<evidence type="ECO:0000313" key="11">
    <source>
        <dbReference type="Proteomes" id="UP000823638"/>
    </source>
</evidence>
<dbReference type="PANTHER" id="PTHR42930:SF3">
    <property type="entry name" value="PHOSPHATE-SPECIFIC TRANSPORT SYSTEM ACCESSORY PROTEIN PHOU"/>
    <property type="match status" value="1"/>
</dbReference>
<comment type="subunit">
    <text evidence="3 8">Homodimer.</text>
</comment>
<reference evidence="10" key="2">
    <citation type="journal article" date="2021" name="PeerJ">
        <title>Extensive microbial diversity within the chicken gut microbiome revealed by metagenomics and culture.</title>
        <authorList>
            <person name="Gilroy R."/>
            <person name="Ravi A."/>
            <person name="Getino M."/>
            <person name="Pursley I."/>
            <person name="Horton D.L."/>
            <person name="Alikhan N.F."/>
            <person name="Baker D."/>
            <person name="Gharbi K."/>
            <person name="Hall N."/>
            <person name="Watson M."/>
            <person name="Adriaenssens E.M."/>
            <person name="Foster-Nyarko E."/>
            <person name="Jarju S."/>
            <person name="Secka A."/>
            <person name="Antonio M."/>
            <person name="Oren A."/>
            <person name="Chaudhuri R.R."/>
            <person name="La Ragione R."/>
            <person name="Hildebrand F."/>
            <person name="Pallen M.J."/>
        </authorList>
    </citation>
    <scope>NUCLEOTIDE SEQUENCE</scope>
    <source>
        <strain evidence="10">10532</strain>
    </source>
</reference>
<dbReference type="GO" id="GO:0030643">
    <property type="term" value="P:intracellular phosphate ion homeostasis"/>
    <property type="evidence" value="ECO:0007669"/>
    <property type="project" value="InterPro"/>
</dbReference>
<evidence type="ECO:0000256" key="3">
    <source>
        <dbReference type="ARBA" id="ARBA00011738"/>
    </source>
</evidence>
<comment type="subcellular location">
    <subcellularLocation>
        <location evidence="1 8">Cytoplasm</location>
    </subcellularLocation>
</comment>
<dbReference type="Pfam" id="PF01895">
    <property type="entry name" value="PhoU"/>
    <property type="match status" value="2"/>
</dbReference>
<dbReference type="PIRSF" id="PIRSF003107">
    <property type="entry name" value="PhoU"/>
    <property type="match status" value="1"/>
</dbReference>
<keyword evidence="6 8" id="KW-0592">Phosphate transport</keyword>
<dbReference type="SUPFAM" id="SSF109755">
    <property type="entry name" value="PhoU-like"/>
    <property type="match status" value="1"/>
</dbReference>
<evidence type="ECO:0000313" key="10">
    <source>
        <dbReference type="EMBL" id="MBO8458180.1"/>
    </source>
</evidence>
<keyword evidence="5 8" id="KW-0963">Cytoplasm</keyword>